<protein>
    <submittedName>
        <fullName evidence="1">Uncharacterized protein</fullName>
    </submittedName>
</protein>
<keyword evidence="2" id="KW-1185">Reference proteome</keyword>
<proteinExistence type="predicted"/>
<gene>
    <name evidence="1" type="ORF">MACH07_22970</name>
</gene>
<dbReference type="EMBL" id="AP027268">
    <property type="protein sequence ID" value="BDW93465.1"/>
    <property type="molecule type" value="Genomic_DNA"/>
</dbReference>
<dbReference type="Proteomes" id="UP001330184">
    <property type="component" value="Chromosome"/>
</dbReference>
<sequence>MRPTFTIVYMALLFNACGPGKIQNVPSQLPLIGSLGKHQSGLFKKNFQKIGEPYLSSPIAVAFESIAFNKSMKTRYSKYRDYLGKTPSALFTDTVQTKSPRYYQLKITDMVHLVEELNRDENSSQRKYLQEDTDLRIMTHISFMVPEETAHRLEAAEQFYLKTDHNEVLTLYNRGAGRTEAVELSTLEIFDFKTAVLCWRKNKRGKLNIAQILIDGGTCPGATVSNPKTLNKTPDYLKL</sequence>
<name>A0AA48HKP8_9FLAO</name>
<dbReference type="AlphaFoldDB" id="A0AA48HKP8"/>
<reference evidence="1 2" key="1">
    <citation type="submission" date="2023-01" db="EMBL/GenBank/DDBJ databases">
        <title>Complete genome sequence of Muricauda aquimarina strain IFOP_LL357.</title>
        <authorList>
            <person name="Gajardo G."/>
            <person name="Ueki S."/>
            <person name="Maruyama F."/>
        </authorList>
    </citation>
    <scope>NUCLEOTIDE SEQUENCE [LARGE SCALE GENOMIC DNA]</scope>
    <source>
        <strain evidence="1 2">IFOP_LL357</strain>
    </source>
</reference>
<evidence type="ECO:0000313" key="1">
    <source>
        <dbReference type="EMBL" id="BDW93465.1"/>
    </source>
</evidence>
<organism evidence="1 2">
    <name type="scientific">Flagellimonas marinaquae</name>
    <dbReference type="NCBI Taxonomy" id="254955"/>
    <lineage>
        <taxon>Bacteria</taxon>
        <taxon>Pseudomonadati</taxon>
        <taxon>Bacteroidota</taxon>
        <taxon>Flavobacteriia</taxon>
        <taxon>Flavobacteriales</taxon>
        <taxon>Flavobacteriaceae</taxon>
        <taxon>Flagellimonas</taxon>
    </lineage>
</organism>
<accession>A0AA48HKP8</accession>
<dbReference type="RefSeq" id="WP_338194006.1">
    <property type="nucleotide sequence ID" value="NZ_AP027268.1"/>
</dbReference>
<evidence type="ECO:0000313" key="2">
    <source>
        <dbReference type="Proteomes" id="UP001330184"/>
    </source>
</evidence>